<dbReference type="InterPro" id="IPR000515">
    <property type="entry name" value="MetI-like"/>
</dbReference>
<evidence type="ECO:0000256" key="1">
    <source>
        <dbReference type="ARBA" id="ARBA00004651"/>
    </source>
</evidence>
<comment type="subcellular location">
    <subcellularLocation>
        <location evidence="1 9">Cell membrane</location>
        <topology evidence="1 9">Multi-pass membrane protein</topology>
    </subcellularLocation>
</comment>
<dbReference type="SUPFAM" id="SSF161098">
    <property type="entry name" value="MetI-like"/>
    <property type="match status" value="1"/>
</dbReference>
<dbReference type="CDD" id="cd06261">
    <property type="entry name" value="TM_PBP2"/>
    <property type="match status" value="1"/>
</dbReference>
<dbReference type="AlphaFoldDB" id="A0A833L0M0"/>
<feature type="transmembrane region" description="Helical" evidence="9">
    <location>
        <begin position="189"/>
        <end position="210"/>
    </location>
</feature>
<name>A0A833L0M0_UNCSA</name>
<evidence type="ECO:0000256" key="7">
    <source>
        <dbReference type="ARBA" id="ARBA00022989"/>
    </source>
</evidence>
<keyword evidence="6 9" id="KW-0812">Transmembrane</keyword>
<feature type="transmembrane region" description="Helical" evidence="9">
    <location>
        <begin position="71"/>
        <end position="96"/>
    </location>
</feature>
<feature type="transmembrane region" description="Helical" evidence="9">
    <location>
        <begin position="256"/>
        <end position="274"/>
    </location>
</feature>
<feature type="domain" description="ABC transmembrane type-1" evidence="10">
    <location>
        <begin position="72"/>
        <end position="274"/>
    </location>
</feature>
<evidence type="ECO:0000256" key="2">
    <source>
        <dbReference type="ARBA" id="ARBA00007069"/>
    </source>
</evidence>
<dbReference type="GO" id="GO:0005886">
    <property type="term" value="C:plasma membrane"/>
    <property type="evidence" value="ECO:0007669"/>
    <property type="project" value="UniProtKB-SubCell"/>
</dbReference>
<evidence type="ECO:0000256" key="3">
    <source>
        <dbReference type="ARBA" id="ARBA00022448"/>
    </source>
</evidence>
<organism evidence="11 12">
    <name type="scientific">Candidatus Saganbacteria bacterium</name>
    <dbReference type="NCBI Taxonomy" id="2575572"/>
    <lineage>
        <taxon>Bacteria</taxon>
        <taxon>Bacillati</taxon>
        <taxon>Saganbacteria</taxon>
    </lineage>
</organism>
<keyword evidence="8 9" id="KW-0472">Membrane</keyword>
<dbReference type="GO" id="GO:0005315">
    <property type="term" value="F:phosphate transmembrane transporter activity"/>
    <property type="evidence" value="ECO:0007669"/>
    <property type="project" value="InterPro"/>
</dbReference>
<dbReference type="Proteomes" id="UP000488506">
    <property type="component" value="Unassembled WGS sequence"/>
</dbReference>
<dbReference type="EMBL" id="WPAF01000018">
    <property type="protein sequence ID" value="KAF0133773.1"/>
    <property type="molecule type" value="Genomic_DNA"/>
</dbReference>
<evidence type="ECO:0000313" key="11">
    <source>
        <dbReference type="EMBL" id="KAF0133773.1"/>
    </source>
</evidence>
<feature type="transmembrane region" description="Helical" evidence="9">
    <location>
        <begin position="20"/>
        <end position="43"/>
    </location>
</feature>
<dbReference type="Pfam" id="PF00528">
    <property type="entry name" value="BPD_transp_1"/>
    <property type="match status" value="1"/>
</dbReference>
<comment type="similarity">
    <text evidence="2 9">Belongs to the binding-protein-dependent transport system permease family. CysTW subfamily.</text>
</comment>
<dbReference type="InterPro" id="IPR035906">
    <property type="entry name" value="MetI-like_sf"/>
</dbReference>
<feature type="transmembrane region" description="Helical" evidence="9">
    <location>
        <begin position="138"/>
        <end position="157"/>
    </location>
</feature>
<gene>
    <name evidence="11" type="ORF">FD145_1089</name>
</gene>
<keyword evidence="7 9" id="KW-1133">Transmembrane helix</keyword>
<protein>
    <recommendedName>
        <fullName evidence="9">Phosphate transport system permease protein PstA</fullName>
    </recommendedName>
</protein>
<evidence type="ECO:0000256" key="8">
    <source>
        <dbReference type="ARBA" id="ARBA00023136"/>
    </source>
</evidence>
<evidence type="ECO:0000313" key="12">
    <source>
        <dbReference type="Proteomes" id="UP000488506"/>
    </source>
</evidence>
<evidence type="ECO:0000256" key="9">
    <source>
        <dbReference type="RuleBase" id="RU363043"/>
    </source>
</evidence>
<dbReference type="NCBIfam" id="TIGR00974">
    <property type="entry name" value="3a0107s02c"/>
    <property type="match status" value="1"/>
</dbReference>
<accession>A0A833L0M0</accession>
<dbReference type="PROSITE" id="PS50928">
    <property type="entry name" value="ABC_TM1"/>
    <property type="match status" value="1"/>
</dbReference>
<reference evidence="11 12" key="1">
    <citation type="submission" date="2019-12" db="EMBL/GenBank/DDBJ databases">
        <authorList>
            <person name="Wolfe R."/>
            <person name="Danczak R."/>
            <person name="Wilkins M."/>
        </authorList>
    </citation>
    <scope>NUCLEOTIDE SEQUENCE [LARGE SCALE GENOMIC DNA]</scope>
    <source>
        <strain evidence="11">X2_MaxBin.013</strain>
    </source>
</reference>
<dbReference type="PANTHER" id="PTHR42922:SF1">
    <property type="entry name" value="PHOSPHATE TRANSPORT SYSTEM PERMEASE PROTEIN PSTA"/>
    <property type="match status" value="1"/>
</dbReference>
<feature type="transmembrane region" description="Helical" evidence="9">
    <location>
        <begin position="108"/>
        <end position="132"/>
    </location>
</feature>
<evidence type="ECO:0000259" key="10">
    <source>
        <dbReference type="PROSITE" id="PS50928"/>
    </source>
</evidence>
<keyword evidence="4 9" id="KW-1003">Cell membrane</keyword>
<dbReference type="InterPro" id="IPR051408">
    <property type="entry name" value="Phosphate_transprt_permease"/>
</dbReference>
<keyword evidence="5" id="KW-0592">Phosphate transport</keyword>
<evidence type="ECO:0000256" key="6">
    <source>
        <dbReference type="ARBA" id="ARBA00022692"/>
    </source>
</evidence>
<evidence type="ECO:0000256" key="4">
    <source>
        <dbReference type="ARBA" id="ARBA00022475"/>
    </source>
</evidence>
<proteinExistence type="inferred from homology"/>
<keyword evidence="3" id="KW-0813">Transport</keyword>
<dbReference type="Gene3D" id="1.10.3720.10">
    <property type="entry name" value="MetI-like"/>
    <property type="match status" value="1"/>
</dbReference>
<sequence length="284" mass="30942">MENGRQKQYFLRKIKDRVFLLAVFVCTLIAVLPLLFVLSHILLKGLGAINLDFFLHLPTPVGEAGGGMGNAIIGTLILILLACGIGLPIGILGGIWLAQFGDGKRGFFIRYSADVLAGIPTIVIGMFAYALIVIRMGRFSALAGGFALGLIMIPTIVRTTEELIKMVPRSLYEAGLALGIPGWKVTLRIIFRTAWSGIFTGIMLAVARIAGETAPLIFTAFNTPYWSFRLDQPMASMTVTIFNYAISPFDDWHAKAWAGSLVLIFAVLGVTLLVRKFSKQVQYG</sequence>
<dbReference type="PANTHER" id="PTHR42922">
    <property type="entry name" value="PHOSPHATE TRANSPORT SYSTEM PERMEASE PROTEIN PSTA"/>
    <property type="match status" value="1"/>
</dbReference>
<dbReference type="GO" id="GO:0035435">
    <property type="term" value="P:phosphate ion transmembrane transport"/>
    <property type="evidence" value="ECO:0007669"/>
    <property type="project" value="InterPro"/>
</dbReference>
<evidence type="ECO:0000256" key="5">
    <source>
        <dbReference type="ARBA" id="ARBA00022592"/>
    </source>
</evidence>
<dbReference type="InterPro" id="IPR005672">
    <property type="entry name" value="Phosphate_PstA"/>
</dbReference>
<comment type="caution">
    <text evidence="11">The sequence shown here is derived from an EMBL/GenBank/DDBJ whole genome shotgun (WGS) entry which is preliminary data.</text>
</comment>